<dbReference type="OrthoDB" id="674184at2759"/>
<dbReference type="InterPro" id="IPR056592">
    <property type="entry name" value="Beta-prop_At3g26010-like"/>
</dbReference>
<reference evidence="2 3" key="1">
    <citation type="journal article" date="2019" name="Sci. Rep.">
        <title>A high-quality genome of Eragrostis curvula grass provides insights into Poaceae evolution and supports new strategies to enhance forage quality.</title>
        <authorList>
            <person name="Carballo J."/>
            <person name="Santos B.A.C.M."/>
            <person name="Zappacosta D."/>
            <person name="Garbus I."/>
            <person name="Selva J.P."/>
            <person name="Gallo C.A."/>
            <person name="Diaz A."/>
            <person name="Albertini E."/>
            <person name="Caccamo M."/>
            <person name="Echenique V."/>
        </authorList>
    </citation>
    <scope>NUCLEOTIDE SEQUENCE [LARGE SCALE GENOMIC DNA]</scope>
    <source>
        <strain evidence="3">cv. Victoria</strain>
        <tissue evidence="2">Leaf</tissue>
    </source>
</reference>
<proteinExistence type="predicted"/>
<dbReference type="InterPro" id="IPR036047">
    <property type="entry name" value="F-box-like_dom_sf"/>
</dbReference>
<dbReference type="EMBL" id="RWGY01000009">
    <property type="protein sequence ID" value="TVU34191.1"/>
    <property type="molecule type" value="Genomic_DNA"/>
</dbReference>
<protein>
    <recommendedName>
        <fullName evidence="1">F-box protein At3g26010-like beta-propeller domain-containing protein</fullName>
    </recommendedName>
</protein>
<dbReference type="AlphaFoldDB" id="A0A5J9VFG9"/>
<dbReference type="Pfam" id="PF24750">
    <property type="entry name" value="b-prop_At3g26010-like"/>
    <property type="match status" value="1"/>
</dbReference>
<evidence type="ECO:0000313" key="3">
    <source>
        <dbReference type="Proteomes" id="UP000324897"/>
    </source>
</evidence>
<sequence length="454" mass="50722">MATRSKTATGNPSSPNVVNLRLLQPLTLIAESADGSMDALCDTLMVEEILPRLPPESLVRLGAASRRYKALSVLPDFAARYWQRAGVFFYSHPWHRPRFFPGRHHETDSMPGSSSADLSFLPGPSAREKAHLRRGVDHPDSAVAIMHSALGGLLLCSRGRLSPVHFYVCNPVTRQWVALPELPWQPREWQSGLLTLHATADDDDGDGAGEKKMKPKHFRVVLFNHPMHWREPGGCIYLRLFSSDTGQWKATQLQPLVIHSSVYGHSLGPRGTAYWIAMKDQAVAYDSVHHTVRVIQLPRCIDDGEWNRVVWERHGTAAGLRYAHSNSSVLEVWDSQGQEGDNCMWELVHRVGITELLERIPEAADFRLMSTRYSRDIKPIGFHPTKDIVFLGIPKAMFAYSMENGTMSLQCTNGSMCYSHPDGMFPFVHPPYHLPIPAINNSIVAPGQSSTSHA</sequence>
<comment type="caution">
    <text evidence="2">The sequence shown here is derived from an EMBL/GenBank/DDBJ whole genome shotgun (WGS) entry which is preliminary data.</text>
</comment>
<feature type="domain" description="F-box protein At3g26010-like beta-propeller" evidence="1">
    <location>
        <begin position="147"/>
        <end position="358"/>
    </location>
</feature>
<organism evidence="2 3">
    <name type="scientific">Eragrostis curvula</name>
    <name type="common">weeping love grass</name>
    <dbReference type="NCBI Taxonomy" id="38414"/>
    <lineage>
        <taxon>Eukaryota</taxon>
        <taxon>Viridiplantae</taxon>
        <taxon>Streptophyta</taxon>
        <taxon>Embryophyta</taxon>
        <taxon>Tracheophyta</taxon>
        <taxon>Spermatophyta</taxon>
        <taxon>Magnoliopsida</taxon>
        <taxon>Liliopsida</taxon>
        <taxon>Poales</taxon>
        <taxon>Poaceae</taxon>
        <taxon>PACMAD clade</taxon>
        <taxon>Chloridoideae</taxon>
        <taxon>Eragrostideae</taxon>
        <taxon>Eragrostidinae</taxon>
        <taxon>Eragrostis</taxon>
    </lineage>
</organism>
<keyword evidence="3" id="KW-1185">Reference proteome</keyword>
<dbReference type="SUPFAM" id="SSF81383">
    <property type="entry name" value="F-box domain"/>
    <property type="match status" value="1"/>
</dbReference>
<dbReference type="PANTHER" id="PTHR35546:SF83">
    <property type="entry name" value="EXPRESSED PROTEIN"/>
    <property type="match status" value="1"/>
</dbReference>
<feature type="non-terminal residue" evidence="2">
    <location>
        <position position="1"/>
    </location>
</feature>
<dbReference type="Proteomes" id="UP000324897">
    <property type="component" value="Unassembled WGS sequence"/>
</dbReference>
<evidence type="ECO:0000259" key="1">
    <source>
        <dbReference type="Pfam" id="PF24750"/>
    </source>
</evidence>
<dbReference type="InterPro" id="IPR055290">
    <property type="entry name" value="At3g26010-like"/>
</dbReference>
<evidence type="ECO:0000313" key="2">
    <source>
        <dbReference type="EMBL" id="TVU34191.1"/>
    </source>
</evidence>
<accession>A0A5J9VFG9</accession>
<name>A0A5J9VFG9_9POAL</name>
<dbReference type="Gramene" id="TVU34191">
    <property type="protein sequence ID" value="TVU34191"/>
    <property type="gene ID" value="EJB05_16022"/>
</dbReference>
<gene>
    <name evidence="2" type="ORF">EJB05_16022</name>
</gene>
<dbReference type="PANTHER" id="PTHR35546">
    <property type="entry name" value="F-BOX PROTEIN INTERACTION DOMAIN PROTEIN-RELATED"/>
    <property type="match status" value="1"/>
</dbReference>